<organism evidence="1 2">
    <name type="scientific">Trichoderma harzianum</name>
    <name type="common">Hypocrea lixii</name>
    <dbReference type="NCBI Taxonomy" id="5544"/>
    <lineage>
        <taxon>Eukaryota</taxon>
        <taxon>Fungi</taxon>
        <taxon>Dikarya</taxon>
        <taxon>Ascomycota</taxon>
        <taxon>Pezizomycotina</taxon>
        <taxon>Sordariomycetes</taxon>
        <taxon>Hypocreomycetidae</taxon>
        <taxon>Hypocreales</taxon>
        <taxon>Hypocreaceae</taxon>
        <taxon>Trichoderma</taxon>
    </lineage>
</organism>
<dbReference type="EMBL" id="MTYI01000023">
    <property type="protein sequence ID" value="PNP57968.1"/>
    <property type="molecule type" value="Genomic_DNA"/>
</dbReference>
<gene>
    <name evidence="1" type="ORF">THARTR1_02126</name>
</gene>
<sequence length="93" mass="10054">MRKKRNHPAALRIAEQVANLALSLCTKHELCQAPQSRRNVGQDVHMFRRESLAVHAMRCEPAYLCHCIGLAATGNAGGMGLSTLTAQGIQASD</sequence>
<proteinExistence type="predicted"/>
<evidence type="ECO:0000313" key="1">
    <source>
        <dbReference type="EMBL" id="PNP57968.1"/>
    </source>
</evidence>
<evidence type="ECO:0000313" key="2">
    <source>
        <dbReference type="Proteomes" id="UP000236290"/>
    </source>
</evidence>
<reference evidence="1 2" key="1">
    <citation type="submission" date="2017-02" db="EMBL/GenBank/DDBJ databases">
        <title>Genomes of Trichoderma spp. with biocontrol activity.</title>
        <authorList>
            <person name="Gardiner D."/>
            <person name="Kazan K."/>
            <person name="Vos C."/>
            <person name="Harvey P."/>
        </authorList>
    </citation>
    <scope>NUCLEOTIDE SEQUENCE [LARGE SCALE GENOMIC DNA]</scope>
    <source>
        <strain evidence="1 2">Tr1</strain>
    </source>
</reference>
<dbReference type="AlphaFoldDB" id="A0A2K0UJI9"/>
<comment type="caution">
    <text evidence="1">The sequence shown here is derived from an EMBL/GenBank/DDBJ whole genome shotgun (WGS) entry which is preliminary data.</text>
</comment>
<name>A0A2K0UJI9_TRIHA</name>
<protein>
    <submittedName>
        <fullName evidence="1">Uncharacterized protein</fullName>
    </submittedName>
</protein>
<accession>A0A2K0UJI9</accession>
<dbReference type="Proteomes" id="UP000236290">
    <property type="component" value="Unassembled WGS sequence"/>
</dbReference>